<sequence length="136" mass="15949">MSLCNSLVSIKSKDCADHQWYPKTSPSLFFACCNPLKDYHGMFHTIYICNRCRLEVQVRRIRQIEAAEQAQPFRALENVVRFKWLMQKKLEEMKAKSEAVEGPKISLWKEEEEEEEGCDDKEAEGRNEEKVELESC</sequence>
<dbReference type="Proteomes" id="UP001296104">
    <property type="component" value="Unassembled WGS sequence"/>
</dbReference>
<feature type="region of interest" description="Disordered" evidence="1">
    <location>
        <begin position="105"/>
        <end position="136"/>
    </location>
</feature>
<accession>A0AAI8Z5X8</accession>
<organism evidence="2 3">
    <name type="scientific">Lecanosticta acicola</name>
    <dbReference type="NCBI Taxonomy" id="111012"/>
    <lineage>
        <taxon>Eukaryota</taxon>
        <taxon>Fungi</taxon>
        <taxon>Dikarya</taxon>
        <taxon>Ascomycota</taxon>
        <taxon>Pezizomycotina</taxon>
        <taxon>Dothideomycetes</taxon>
        <taxon>Dothideomycetidae</taxon>
        <taxon>Mycosphaerellales</taxon>
        <taxon>Mycosphaerellaceae</taxon>
        <taxon>Lecanosticta</taxon>
    </lineage>
</organism>
<reference evidence="2" key="1">
    <citation type="submission" date="2023-11" db="EMBL/GenBank/DDBJ databases">
        <authorList>
            <person name="Alioto T."/>
            <person name="Alioto T."/>
            <person name="Gomez Garrido J."/>
        </authorList>
    </citation>
    <scope>NUCLEOTIDE SEQUENCE</scope>
</reference>
<evidence type="ECO:0000256" key="1">
    <source>
        <dbReference type="SAM" id="MobiDB-lite"/>
    </source>
</evidence>
<gene>
    <name evidence="2" type="ORF">LECACI_7A008200</name>
</gene>
<proteinExistence type="predicted"/>
<feature type="compositionally biased region" description="Basic and acidic residues" evidence="1">
    <location>
        <begin position="123"/>
        <end position="136"/>
    </location>
</feature>
<name>A0AAI8Z5X8_9PEZI</name>
<comment type="caution">
    <text evidence="2">The sequence shown here is derived from an EMBL/GenBank/DDBJ whole genome shotgun (WGS) entry which is preliminary data.</text>
</comment>
<dbReference type="EMBL" id="CAVMBE010000077">
    <property type="protein sequence ID" value="CAK4033042.1"/>
    <property type="molecule type" value="Genomic_DNA"/>
</dbReference>
<keyword evidence="3" id="KW-1185">Reference proteome</keyword>
<dbReference type="AlphaFoldDB" id="A0AAI8Z5X8"/>
<feature type="compositionally biased region" description="Acidic residues" evidence="1">
    <location>
        <begin position="110"/>
        <end position="122"/>
    </location>
</feature>
<evidence type="ECO:0000313" key="2">
    <source>
        <dbReference type="EMBL" id="CAK4033042.1"/>
    </source>
</evidence>
<protein>
    <submittedName>
        <fullName evidence="2">Uncharacterized protein</fullName>
    </submittedName>
</protein>
<evidence type="ECO:0000313" key="3">
    <source>
        <dbReference type="Proteomes" id="UP001296104"/>
    </source>
</evidence>